<dbReference type="EMBL" id="GBRH01193137">
    <property type="protein sequence ID" value="JAE04759.1"/>
    <property type="molecule type" value="Transcribed_RNA"/>
</dbReference>
<proteinExistence type="predicted"/>
<accession>A0A0A9F0L3</accession>
<sequence length="174" mass="18205">MGTEIAPQVDAGRRFILDSGSSVHATGDWSLLKETRAPGRDDATSITRRDGKEMGVVAVGSILTLEFDIDDVLLVPELGPGRTVVSVSKLAALGCAVMFVAAGCLVVDGAGAVVGEGRMLGDEDEEGLYRLSFLRIPSSSRRTDPPDPYPARSVPPAASTAAFNRRTSPTNACS</sequence>
<feature type="region of interest" description="Disordered" evidence="1">
    <location>
        <begin position="138"/>
        <end position="174"/>
    </location>
</feature>
<reference evidence="2" key="1">
    <citation type="submission" date="2014-09" db="EMBL/GenBank/DDBJ databases">
        <authorList>
            <person name="Magalhaes I.L.F."/>
            <person name="Oliveira U."/>
            <person name="Santos F.R."/>
            <person name="Vidigal T.H.D.A."/>
            <person name="Brescovit A.D."/>
            <person name="Santos A.J."/>
        </authorList>
    </citation>
    <scope>NUCLEOTIDE SEQUENCE</scope>
    <source>
        <tissue evidence="2">Shoot tissue taken approximately 20 cm above the soil surface</tissue>
    </source>
</reference>
<evidence type="ECO:0000313" key="2">
    <source>
        <dbReference type="EMBL" id="JAE04759.1"/>
    </source>
</evidence>
<dbReference type="AlphaFoldDB" id="A0A0A9F0L3"/>
<name>A0A0A9F0L3_ARUDO</name>
<evidence type="ECO:0000256" key="1">
    <source>
        <dbReference type="SAM" id="MobiDB-lite"/>
    </source>
</evidence>
<protein>
    <submittedName>
        <fullName evidence="2">Uncharacterized protein</fullName>
    </submittedName>
</protein>
<organism evidence="2">
    <name type="scientific">Arundo donax</name>
    <name type="common">Giant reed</name>
    <name type="synonym">Donax arundinaceus</name>
    <dbReference type="NCBI Taxonomy" id="35708"/>
    <lineage>
        <taxon>Eukaryota</taxon>
        <taxon>Viridiplantae</taxon>
        <taxon>Streptophyta</taxon>
        <taxon>Embryophyta</taxon>
        <taxon>Tracheophyta</taxon>
        <taxon>Spermatophyta</taxon>
        <taxon>Magnoliopsida</taxon>
        <taxon>Liliopsida</taxon>
        <taxon>Poales</taxon>
        <taxon>Poaceae</taxon>
        <taxon>PACMAD clade</taxon>
        <taxon>Arundinoideae</taxon>
        <taxon>Arundineae</taxon>
        <taxon>Arundo</taxon>
    </lineage>
</organism>
<feature type="compositionally biased region" description="Polar residues" evidence="1">
    <location>
        <begin position="161"/>
        <end position="174"/>
    </location>
</feature>
<reference evidence="2" key="2">
    <citation type="journal article" date="2015" name="Data Brief">
        <title>Shoot transcriptome of the giant reed, Arundo donax.</title>
        <authorList>
            <person name="Barrero R.A."/>
            <person name="Guerrero F.D."/>
            <person name="Moolhuijzen P."/>
            <person name="Goolsby J.A."/>
            <person name="Tidwell J."/>
            <person name="Bellgard S.E."/>
            <person name="Bellgard M.I."/>
        </authorList>
    </citation>
    <scope>NUCLEOTIDE SEQUENCE</scope>
    <source>
        <tissue evidence="2">Shoot tissue taken approximately 20 cm above the soil surface</tissue>
    </source>
</reference>